<dbReference type="Proteomes" id="UP000238220">
    <property type="component" value="Unassembled WGS sequence"/>
</dbReference>
<dbReference type="InterPro" id="IPR011051">
    <property type="entry name" value="RmlC_Cupin_sf"/>
</dbReference>
<sequence>MLALAASAALAGGVEIVSPDSLHWRGEPAAPGAVVAVVHGDPRTGPYVIRARFEQGARSAPHRHPDTRTITVLKGRYFFATGTRFDPRALEGHGPGTLLVVPAGTPHFSSAPEGEVIVQESGDGPTALEPVAQP</sequence>
<name>A0A2S5TIP6_9GAMM</name>
<evidence type="ECO:0000313" key="3">
    <source>
        <dbReference type="Proteomes" id="UP000238220"/>
    </source>
</evidence>
<evidence type="ECO:0000259" key="1">
    <source>
        <dbReference type="Pfam" id="PF12973"/>
    </source>
</evidence>
<organism evidence="2 3">
    <name type="scientific">Solimonas fluminis</name>
    <dbReference type="NCBI Taxonomy" id="2086571"/>
    <lineage>
        <taxon>Bacteria</taxon>
        <taxon>Pseudomonadati</taxon>
        <taxon>Pseudomonadota</taxon>
        <taxon>Gammaproteobacteria</taxon>
        <taxon>Nevskiales</taxon>
        <taxon>Nevskiaceae</taxon>
        <taxon>Solimonas</taxon>
    </lineage>
</organism>
<comment type="caution">
    <text evidence="2">The sequence shown here is derived from an EMBL/GenBank/DDBJ whole genome shotgun (WGS) entry which is preliminary data.</text>
</comment>
<accession>A0A2S5TIP6</accession>
<dbReference type="SUPFAM" id="SSF51182">
    <property type="entry name" value="RmlC-like cupins"/>
    <property type="match status" value="1"/>
</dbReference>
<reference evidence="2 3" key="1">
    <citation type="submission" date="2018-02" db="EMBL/GenBank/DDBJ databases">
        <title>Genome sequencing of Solimonas sp. HR-BB.</title>
        <authorList>
            <person name="Lee Y."/>
            <person name="Jeon C.O."/>
        </authorList>
    </citation>
    <scope>NUCLEOTIDE SEQUENCE [LARGE SCALE GENOMIC DNA]</scope>
    <source>
        <strain evidence="2 3">HR-BB</strain>
    </source>
</reference>
<keyword evidence="3" id="KW-1185">Reference proteome</keyword>
<gene>
    <name evidence="2" type="ORF">C3942_03895</name>
</gene>
<feature type="domain" description="ChrR-like cupin" evidence="1">
    <location>
        <begin position="16"/>
        <end position="82"/>
    </location>
</feature>
<dbReference type="Pfam" id="PF12973">
    <property type="entry name" value="Cupin_7"/>
    <property type="match status" value="1"/>
</dbReference>
<dbReference type="AlphaFoldDB" id="A0A2S5TIP6"/>
<proteinExistence type="predicted"/>
<evidence type="ECO:0000313" key="2">
    <source>
        <dbReference type="EMBL" id="PPE74827.1"/>
    </source>
</evidence>
<protein>
    <recommendedName>
        <fullName evidence="1">ChrR-like cupin domain-containing protein</fullName>
    </recommendedName>
</protein>
<dbReference type="EMBL" id="PSNW01000002">
    <property type="protein sequence ID" value="PPE74827.1"/>
    <property type="molecule type" value="Genomic_DNA"/>
</dbReference>
<dbReference type="InterPro" id="IPR025979">
    <property type="entry name" value="ChrR-like_cupin_dom"/>
</dbReference>
<dbReference type="Gene3D" id="2.60.120.10">
    <property type="entry name" value="Jelly Rolls"/>
    <property type="match status" value="1"/>
</dbReference>
<dbReference type="CDD" id="cd06989">
    <property type="entry name" value="cupin_DRT102"/>
    <property type="match status" value="1"/>
</dbReference>
<dbReference type="InterPro" id="IPR014710">
    <property type="entry name" value="RmlC-like_jellyroll"/>
</dbReference>